<name>A0A1G8NFR5_9SPHI</name>
<dbReference type="AlphaFoldDB" id="A0A1G8NFR5"/>
<dbReference type="Proteomes" id="UP000199705">
    <property type="component" value="Unassembled WGS sequence"/>
</dbReference>
<proteinExistence type="predicted"/>
<dbReference type="EMBL" id="FNCG01000033">
    <property type="protein sequence ID" value="SDI78916.1"/>
    <property type="molecule type" value="Genomic_DNA"/>
</dbReference>
<dbReference type="RefSeq" id="WP_091176379.1">
    <property type="nucleotide sequence ID" value="NZ_FNCG01000033.1"/>
</dbReference>
<feature type="chain" id="PRO_5011764321" description="DUF6438 domain-containing protein" evidence="1">
    <location>
        <begin position="21"/>
        <end position="373"/>
    </location>
</feature>
<dbReference type="Pfam" id="PF20033">
    <property type="entry name" value="DUF6438"/>
    <property type="match status" value="1"/>
</dbReference>
<evidence type="ECO:0000313" key="4">
    <source>
        <dbReference type="Proteomes" id="UP000199705"/>
    </source>
</evidence>
<dbReference type="InterPro" id="IPR045497">
    <property type="entry name" value="DUF6438"/>
</dbReference>
<keyword evidence="4" id="KW-1185">Reference proteome</keyword>
<keyword evidence="1" id="KW-0732">Signal</keyword>
<evidence type="ECO:0000256" key="1">
    <source>
        <dbReference type="SAM" id="SignalP"/>
    </source>
</evidence>
<dbReference type="PROSITE" id="PS51257">
    <property type="entry name" value="PROKAR_LIPOPROTEIN"/>
    <property type="match status" value="1"/>
</dbReference>
<accession>A0A1G8NFR5</accession>
<organism evidence="3 4">
    <name type="scientific">Mucilaginibacter gossypii</name>
    <dbReference type="NCBI Taxonomy" id="551996"/>
    <lineage>
        <taxon>Bacteria</taxon>
        <taxon>Pseudomonadati</taxon>
        <taxon>Bacteroidota</taxon>
        <taxon>Sphingobacteriia</taxon>
        <taxon>Sphingobacteriales</taxon>
        <taxon>Sphingobacteriaceae</taxon>
        <taxon>Mucilaginibacter</taxon>
    </lineage>
</organism>
<feature type="signal peptide" evidence="1">
    <location>
        <begin position="1"/>
        <end position="20"/>
    </location>
</feature>
<gene>
    <name evidence="3" type="ORF">SAMN05192573_1339</name>
</gene>
<evidence type="ECO:0000313" key="3">
    <source>
        <dbReference type="EMBL" id="SDI78916.1"/>
    </source>
</evidence>
<sequence length="373" mass="43323">MKYVLSLFLLLLILSCNDIRQQNEKNILGNWIKVKNPATANRNIVLEVPYFDNAGFNFYKNGTFENKTSYLRRTDSTTINLGGGSKYRIDADSLYLLNPNGNKWEAHLLTKLTPDTLQFDLWNNKLATFKHYKPGNHKNPTFEKIVLSTSGCYGSCPIMSIILNDDGTILFKGLEYTGKKGLFEGKITKEKFQQLQANFSKADIASLKDRYNVSRSDDETISTTFIQNGKIYKTIDDYGRSAPFEFTWAYIPVRYLYQQLSLTKMPIPPFISSRFKKIRGSSFRKGKKIAELTESEAFLLSDYLRNGKVTDITFAQRFNLVIEYSDLPRDTIKTNGRFFTFKIKDKFQTVDIGFNFYDVNQQQWKWRKIYDYD</sequence>
<reference evidence="4" key="1">
    <citation type="submission" date="2016-10" db="EMBL/GenBank/DDBJ databases">
        <authorList>
            <person name="Varghese N."/>
            <person name="Submissions S."/>
        </authorList>
    </citation>
    <scope>NUCLEOTIDE SEQUENCE [LARGE SCALE GENOMIC DNA]</scope>
    <source>
        <strain evidence="4">Gh-67</strain>
    </source>
</reference>
<evidence type="ECO:0000259" key="2">
    <source>
        <dbReference type="Pfam" id="PF20033"/>
    </source>
</evidence>
<feature type="domain" description="DUF6438" evidence="2">
    <location>
        <begin position="144"/>
        <end position="254"/>
    </location>
</feature>
<dbReference type="STRING" id="551996.SAMN05192573_1339"/>
<protein>
    <recommendedName>
        <fullName evidence="2">DUF6438 domain-containing protein</fullName>
    </recommendedName>
</protein>